<sequence length="220" mass="24977">MKNIVIIPARGGSKRLPEKNIKELGGKPLLTHSIDYAKSFDFIDDIIVSTDCDKIKEVATQAGAKVIDRPEELSGDFVPTVAALQHVAEALNLGDNDNIILLQATNPLRPKNLLKEAMEIYTQNNYKSLFTVSRDAHKLGKIKNHKFIPFNYEFGMRSQDMEPLYYENGLLYITKKHLINKGIIMNEESYPLFVEGHLGNIDIDDQYDFDFAEFVLSKLK</sequence>
<accession>I3ZZD6</accession>
<dbReference type="HOGENOM" id="CLU_042930_1_0_10"/>
<evidence type="ECO:0000313" key="1">
    <source>
        <dbReference type="EMBL" id="AFL97070.1"/>
    </source>
</evidence>
<reference evidence="1 2" key="1">
    <citation type="submission" date="2012-06" db="EMBL/GenBank/DDBJ databases">
        <title>The complete genome of Ornithobacterium rhinotracheale DSM 15997.</title>
        <authorList>
            <consortium name="US DOE Joint Genome Institute (JGI-PGF)"/>
            <person name="Lucas S."/>
            <person name="Copeland A."/>
            <person name="Lapidus A."/>
            <person name="Goodwin L."/>
            <person name="Pitluck S."/>
            <person name="Peters L."/>
            <person name="Mikhailova N."/>
            <person name="Teshima H."/>
            <person name="Kyrpides N."/>
            <person name="Mavromatis K."/>
            <person name="Pagani I."/>
            <person name="Ivanova N."/>
            <person name="Ovchinnikova G."/>
            <person name="Zeytun A."/>
            <person name="Detter J.C."/>
            <person name="Han C."/>
            <person name="Land M."/>
            <person name="Hauser L."/>
            <person name="Markowitz V."/>
            <person name="Cheng J.-F."/>
            <person name="Hugenholtz P."/>
            <person name="Woyke T."/>
            <person name="Wu D."/>
            <person name="Lang E."/>
            <person name="Kopitz M."/>
            <person name="Brambilla E."/>
            <person name="Klenk H.-P."/>
            <person name="Eisen J.A."/>
        </authorList>
    </citation>
    <scope>NUCLEOTIDE SEQUENCE [LARGE SCALE GENOMIC DNA]</scope>
    <source>
        <strain evidence="2">ATCC 51463 / DSM 15997 / CCUG 23171 / LMG 9086</strain>
    </source>
</reference>
<protein>
    <submittedName>
        <fullName evidence="1">CMP-N-acetylneuraminic acid synthetase</fullName>
    </submittedName>
</protein>
<gene>
    <name evidence="1" type="ordered locus">Ornrh_0875</name>
</gene>
<keyword evidence="2" id="KW-1185">Reference proteome</keyword>
<dbReference type="KEGG" id="orh:Ornrh_0875"/>
<dbReference type="GeneID" id="71569166"/>
<dbReference type="AlphaFoldDB" id="I3ZZD6"/>
<dbReference type="GeneID" id="97257583"/>
<dbReference type="InterPro" id="IPR050793">
    <property type="entry name" value="CMP-NeuNAc_synthase"/>
</dbReference>
<dbReference type="PANTHER" id="PTHR21485:SF6">
    <property type="entry name" value="N-ACYLNEURAMINATE CYTIDYLYLTRANSFERASE-RELATED"/>
    <property type="match status" value="1"/>
</dbReference>
<dbReference type="SUPFAM" id="SSF53448">
    <property type="entry name" value="Nucleotide-diphospho-sugar transferases"/>
    <property type="match status" value="1"/>
</dbReference>
<dbReference type="InterPro" id="IPR029044">
    <property type="entry name" value="Nucleotide-diphossugar_trans"/>
</dbReference>
<dbReference type="EMBL" id="CP003283">
    <property type="protein sequence ID" value="AFL97070.1"/>
    <property type="molecule type" value="Genomic_DNA"/>
</dbReference>
<dbReference type="PATRIC" id="fig|867902.3.peg.857"/>
<organism evidence="1 2">
    <name type="scientific">Ornithobacterium rhinotracheale (strain ATCC 51463 / DSM 15997 / CCUG 23171 / CIP 104009 / LMG 9086)</name>
    <dbReference type="NCBI Taxonomy" id="867902"/>
    <lineage>
        <taxon>Bacteria</taxon>
        <taxon>Pseudomonadati</taxon>
        <taxon>Bacteroidota</taxon>
        <taxon>Flavobacteriia</taxon>
        <taxon>Flavobacteriales</taxon>
        <taxon>Weeksellaceae</taxon>
        <taxon>Ornithobacterium</taxon>
    </lineage>
</organism>
<dbReference type="GO" id="GO:0008781">
    <property type="term" value="F:N-acylneuraminate cytidylyltransferase activity"/>
    <property type="evidence" value="ECO:0007669"/>
    <property type="project" value="TreeGrafter"/>
</dbReference>
<dbReference type="InterPro" id="IPR003329">
    <property type="entry name" value="Cytidylyl_trans"/>
</dbReference>
<dbReference type="CDD" id="cd02513">
    <property type="entry name" value="CMP-NeuAc_Synthase"/>
    <property type="match status" value="1"/>
</dbReference>
<dbReference type="Pfam" id="PF02348">
    <property type="entry name" value="CTP_transf_3"/>
    <property type="match status" value="1"/>
</dbReference>
<dbReference type="STRING" id="867902.Ornrh_0875"/>
<dbReference type="PANTHER" id="PTHR21485">
    <property type="entry name" value="HAD SUPERFAMILY MEMBERS CMAS AND KDSC"/>
    <property type="match status" value="1"/>
</dbReference>
<dbReference type="RefSeq" id="WP_014790671.1">
    <property type="nucleotide sequence ID" value="NC_018016.1"/>
</dbReference>
<dbReference type="eggNOG" id="COG1083">
    <property type="taxonomic scope" value="Bacteria"/>
</dbReference>
<name>I3ZZD6_ORNRL</name>
<proteinExistence type="predicted"/>
<dbReference type="Proteomes" id="UP000006051">
    <property type="component" value="Chromosome"/>
</dbReference>
<evidence type="ECO:0000313" key="2">
    <source>
        <dbReference type="Proteomes" id="UP000006051"/>
    </source>
</evidence>
<dbReference type="Gene3D" id="3.90.550.10">
    <property type="entry name" value="Spore Coat Polysaccharide Biosynthesis Protein SpsA, Chain A"/>
    <property type="match status" value="1"/>
</dbReference>